<protein>
    <submittedName>
        <fullName evidence="3">Uncharacterized protein</fullName>
    </submittedName>
</protein>
<reference evidence="2" key="1">
    <citation type="journal article" date="2013" name="Genetics">
        <title>The draft genome and transcriptome of Panagrellus redivivus are shaped by the harsh demands of a free-living lifestyle.</title>
        <authorList>
            <person name="Srinivasan J."/>
            <person name="Dillman A.R."/>
            <person name="Macchietto M.G."/>
            <person name="Heikkinen L."/>
            <person name="Lakso M."/>
            <person name="Fracchia K.M."/>
            <person name="Antoshechkin I."/>
            <person name="Mortazavi A."/>
            <person name="Wong G."/>
            <person name="Sternberg P.W."/>
        </authorList>
    </citation>
    <scope>NUCLEOTIDE SEQUENCE [LARGE SCALE GENOMIC DNA]</scope>
    <source>
        <strain evidence="2">MT8872</strain>
    </source>
</reference>
<sequence>MLFVPLLTRDLGNHDPKKKTTKHQGPASSSSRTTSGTSIKVTQVIVVFARQQSKGSDRWIGHFNRQSVVFTPSKGCAASVIEKLPEWPEQ</sequence>
<evidence type="ECO:0000313" key="3">
    <source>
        <dbReference type="WBParaSite" id="Pan_g6812.t1"/>
    </source>
</evidence>
<accession>A0A7E4W664</accession>
<dbReference type="Proteomes" id="UP000492821">
    <property type="component" value="Unassembled WGS sequence"/>
</dbReference>
<dbReference type="WBParaSite" id="Pan_g6812.t1">
    <property type="protein sequence ID" value="Pan_g6812.t1"/>
    <property type="gene ID" value="Pan_g6812"/>
</dbReference>
<keyword evidence="2" id="KW-1185">Reference proteome</keyword>
<reference evidence="3" key="2">
    <citation type="submission" date="2020-10" db="UniProtKB">
        <authorList>
            <consortium name="WormBaseParasite"/>
        </authorList>
    </citation>
    <scope>IDENTIFICATION</scope>
</reference>
<feature type="region of interest" description="Disordered" evidence="1">
    <location>
        <begin position="1"/>
        <end position="37"/>
    </location>
</feature>
<proteinExistence type="predicted"/>
<dbReference type="AlphaFoldDB" id="A0A7E4W664"/>
<feature type="compositionally biased region" description="Low complexity" evidence="1">
    <location>
        <begin position="28"/>
        <end position="37"/>
    </location>
</feature>
<evidence type="ECO:0000256" key="1">
    <source>
        <dbReference type="SAM" id="MobiDB-lite"/>
    </source>
</evidence>
<organism evidence="2 3">
    <name type="scientific">Panagrellus redivivus</name>
    <name type="common">Microworm</name>
    <dbReference type="NCBI Taxonomy" id="6233"/>
    <lineage>
        <taxon>Eukaryota</taxon>
        <taxon>Metazoa</taxon>
        <taxon>Ecdysozoa</taxon>
        <taxon>Nematoda</taxon>
        <taxon>Chromadorea</taxon>
        <taxon>Rhabditida</taxon>
        <taxon>Tylenchina</taxon>
        <taxon>Panagrolaimomorpha</taxon>
        <taxon>Panagrolaimoidea</taxon>
        <taxon>Panagrolaimidae</taxon>
        <taxon>Panagrellus</taxon>
    </lineage>
</organism>
<name>A0A7E4W664_PANRE</name>
<evidence type="ECO:0000313" key="2">
    <source>
        <dbReference type="Proteomes" id="UP000492821"/>
    </source>
</evidence>